<dbReference type="EMBL" id="QMCH01000003">
    <property type="protein sequence ID" value="RAZ42091.1"/>
    <property type="molecule type" value="Genomic_DNA"/>
</dbReference>
<dbReference type="PANTHER" id="PTHR34580">
    <property type="match status" value="1"/>
</dbReference>
<protein>
    <submittedName>
        <fullName evidence="5">Transcriptional regulator</fullName>
    </submittedName>
    <submittedName>
        <fullName evidence="4">WYL domain-containing protein</fullName>
    </submittedName>
</protein>
<dbReference type="RefSeq" id="WP_112237949.1">
    <property type="nucleotide sequence ID" value="NZ_CP030087.1"/>
</dbReference>
<dbReference type="AlphaFoldDB" id="A0A9Q2ZV07"/>
<evidence type="ECO:0000259" key="3">
    <source>
        <dbReference type="PROSITE" id="PS51000"/>
    </source>
</evidence>
<dbReference type="EMBL" id="JAANEY010000001">
    <property type="protein sequence ID" value="MBT8550630.1"/>
    <property type="molecule type" value="Genomic_DNA"/>
</dbReference>
<dbReference type="Pfam" id="PF25583">
    <property type="entry name" value="WCX"/>
    <property type="match status" value="1"/>
</dbReference>
<dbReference type="Pfam" id="PF13280">
    <property type="entry name" value="WYL"/>
    <property type="match status" value="1"/>
</dbReference>
<name>A0A9Q2ZV07_9BURK</name>
<gene>
    <name evidence="5" type="ORF">DP176_05825</name>
    <name evidence="4" type="ORF">G6731_01455</name>
</gene>
<reference evidence="5 6" key="1">
    <citation type="submission" date="2018-06" db="EMBL/GenBank/DDBJ databases">
        <title>Genome of strain Polynucleobacter sp. FUKU-NW-11.</title>
        <authorList>
            <person name="Hahn M.W."/>
        </authorList>
    </citation>
    <scope>NUCLEOTIDE SEQUENCE [LARGE SCALE GENOMIC DNA]</scope>
    <source>
        <strain evidence="5">FUKU-NW-11</strain>
        <strain evidence="6">FUKU-NW11</strain>
    </source>
</reference>
<dbReference type="OrthoDB" id="6400324at2"/>
<dbReference type="PROSITE" id="PS52050">
    <property type="entry name" value="WYL"/>
    <property type="match status" value="1"/>
</dbReference>
<proteinExistence type="predicted"/>
<organism evidence="4 7">
    <name type="scientific">Polynucleobacter paneuropaeus</name>
    <dbReference type="NCBI Taxonomy" id="2527775"/>
    <lineage>
        <taxon>Bacteria</taxon>
        <taxon>Pseudomonadati</taxon>
        <taxon>Pseudomonadota</taxon>
        <taxon>Betaproteobacteria</taxon>
        <taxon>Burkholderiales</taxon>
        <taxon>Burkholderiaceae</taxon>
        <taxon>Polynucleobacter</taxon>
    </lineage>
</organism>
<dbReference type="Proteomes" id="UP000783102">
    <property type="component" value="Unassembled WGS sequence"/>
</dbReference>
<comment type="caution">
    <text evidence="4">The sequence shown here is derived from an EMBL/GenBank/DDBJ whole genome shotgun (WGS) entry which is preliminary data.</text>
</comment>
<dbReference type="GO" id="GO:0003700">
    <property type="term" value="F:DNA-binding transcription factor activity"/>
    <property type="evidence" value="ECO:0007669"/>
    <property type="project" value="InterPro"/>
</dbReference>
<evidence type="ECO:0000256" key="2">
    <source>
        <dbReference type="ARBA" id="ARBA00023163"/>
    </source>
</evidence>
<evidence type="ECO:0000313" key="4">
    <source>
        <dbReference type="EMBL" id="MBT8550630.1"/>
    </source>
</evidence>
<evidence type="ECO:0000313" key="7">
    <source>
        <dbReference type="Proteomes" id="UP000783102"/>
    </source>
</evidence>
<evidence type="ECO:0000313" key="6">
    <source>
        <dbReference type="Proteomes" id="UP000251072"/>
    </source>
</evidence>
<keyword evidence="6" id="KW-1185">Reference proteome</keyword>
<dbReference type="Proteomes" id="UP000251072">
    <property type="component" value="Unassembled WGS sequence"/>
</dbReference>
<evidence type="ECO:0000256" key="1">
    <source>
        <dbReference type="ARBA" id="ARBA00023015"/>
    </source>
</evidence>
<reference evidence="4" key="2">
    <citation type="journal article" date="2021" name="Genome Biol. Evol.">
        <title>Continental-Scale Gene Flow Prevents Allopatric Divergence of Pelagic Freshwater Bacteria.</title>
        <authorList>
            <person name="Hoetzinger M."/>
            <person name="Pitt A."/>
            <person name="Huemer A."/>
            <person name="Hahn M.W."/>
        </authorList>
    </citation>
    <scope>NUCLEOTIDE SEQUENCE</scope>
    <source>
        <strain evidence="4">SM1-W8</strain>
    </source>
</reference>
<keyword evidence="1" id="KW-0805">Transcription regulation</keyword>
<dbReference type="PANTHER" id="PTHR34580:SF3">
    <property type="entry name" value="PROTEIN PAFB"/>
    <property type="match status" value="1"/>
</dbReference>
<feature type="domain" description="HTH deoR-type" evidence="3">
    <location>
        <begin position="3"/>
        <end position="62"/>
    </location>
</feature>
<dbReference type="InterPro" id="IPR051534">
    <property type="entry name" value="CBASS_pafABC_assoc_protein"/>
</dbReference>
<evidence type="ECO:0000313" key="5">
    <source>
        <dbReference type="EMBL" id="RAZ42091.1"/>
    </source>
</evidence>
<dbReference type="InterPro" id="IPR001034">
    <property type="entry name" value="DeoR_HTH"/>
</dbReference>
<sequence>MSDMERLHRITNMIQVRKCVPIEDFLDELEISKATFKRDLEYLRSRLNASIIYDRYLGGYKFEFPDQIDKIEMPGLWFSEKEATALVLMQHLLSSLDKGGLIGPHIEPLTTVIDGILGNSEASSKELRKRIKVLGMGSRKSSMDNFSEIGAALLKRERLVIEYYAKGKDEITEREISPQRLIYYRENWYLDAYCHMREGLRSFAVDGIQGAVLTNQKALDIPDKECQEHFAESYGIFSGKATQRAKLRFTPEHARWVSGENWHGQQIGSFDKEGYYNLEFDYNQDPELVMDILKHGSGVEVIGPAGLKNRVKAELDKALKNYS</sequence>
<accession>A0A9Q2ZV07</accession>
<dbReference type="InterPro" id="IPR026881">
    <property type="entry name" value="WYL_dom"/>
</dbReference>
<dbReference type="PROSITE" id="PS51000">
    <property type="entry name" value="HTH_DEOR_2"/>
    <property type="match status" value="1"/>
</dbReference>
<dbReference type="InterPro" id="IPR057727">
    <property type="entry name" value="WCX_dom"/>
</dbReference>
<keyword evidence="2" id="KW-0804">Transcription</keyword>